<proteinExistence type="predicted"/>
<dbReference type="EMBL" id="JACIDW010000001">
    <property type="protein sequence ID" value="MBB3962890.1"/>
    <property type="molecule type" value="Genomic_DNA"/>
</dbReference>
<dbReference type="EC" id="3.1.1.1" evidence="4"/>
<dbReference type="PANTHER" id="PTHR43798">
    <property type="entry name" value="MONOACYLGLYCEROL LIPASE"/>
    <property type="match status" value="1"/>
</dbReference>
<feature type="active site" description="Nucleophile" evidence="2">
    <location>
        <position position="114"/>
    </location>
</feature>
<dbReference type="PANTHER" id="PTHR43798:SF31">
    <property type="entry name" value="AB HYDROLASE SUPERFAMILY PROTEIN YCLE"/>
    <property type="match status" value="1"/>
</dbReference>
<accession>A0A7W6G9H1</accession>
<dbReference type="GO" id="GO:0016020">
    <property type="term" value="C:membrane"/>
    <property type="evidence" value="ECO:0007669"/>
    <property type="project" value="TreeGrafter"/>
</dbReference>
<gene>
    <name evidence="4" type="ORF">GGQ67_000508</name>
</gene>
<dbReference type="Gene3D" id="3.40.50.1820">
    <property type="entry name" value="alpha/beta hydrolase"/>
    <property type="match status" value="1"/>
</dbReference>
<evidence type="ECO:0000256" key="1">
    <source>
        <dbReference type="ARBA" id="ARBA00022801"/>
    </source>
</evidence>
<evidence type="ECO:0000313" key="5">
    <source>
        <dbReference type="Proteomes" id="UP000582090"/>
    </source>
</evidence>
<name>A0A7W6G9H1_9HYPH</name>
<dbReference type="InterPro" id="IPR012354">
    <property type="entry name" value="Esterase_lipase"/>
</dbReference>
<keyword evidence="5" id="KW-1185">Reference proteome</keyword>
<feature type="active site" description="Charge relay system" evidence="2">
    <location>
        <position position="216"/>
    </location>
</feature>
<feature type="domain" description="AB hydrolase-1" evidence="3">
    <location>
        <begin position="40"/>
        <end position="251"/>
    </location>
</feature>
<dbReference type="PIRSF" id="PIRSF017388">
    <property type="entry name" value="Esterase_lipase"/>
    <property type="match status" value="1"/>
</dbReference>
<dbReference type="InterPro" id="IPR029058">
    <property type="entry name" value="AB_hydrolase_fold"/>
</dbReference>
<dbReference type="InterPro" id="IPR050266">
    <property type="entry name" value="AB_hydrolase_sf"/>
</dbReference>
<reference evidence="4 5" key="1">
    <citation type="submission" date="2020-08" db="EMBL/GenBank/DDBJ databases">
        <title>Genomic Encyclopedia of Type Strains, Phase IV (KMG-IV): sequencing the most valuable type-strain genomes for metagenomic binning, comparative biology and taxonomic classification.</title>
        <authorList>
            <person name="Goeker M."/>
        </authorList>
    </citation>
    <scope>NUCLEOTIDE SEQUENCE [LARGE SCALE GENOMIC DNA]</scope>
    <source>
        <strain evidence="4 5">DSM 26575</strain>
    </source>
</reference>
<comment type="caution">
    <text evidence="4">The sequence shown here is derived from an EMBL/GenBank/DDBJ whole genome shotgun (WGS) entry which is preliminary data.</text>
</comment>
<dbReference type="SUPFAM" id="SSF53474">
    <property type="entry name" value="alpha/beta-Hydrolases"/>
    <property type="match status" value="1"/>
</dbReference>
<protein>
    <submittedName>
        <fullName evidence="4">Carboxylesterase</fullName>
        <ecNumber evidence="4">3.1.1.1</ecNumber>
    </submittedName>
</protein>
<keyword evidence="1 4" id="KW-0378">Hydrolase</keyword>
<dbReference type="Proteomes" id="UP000582090">
    <property type="component" value="Unassembled WGS sequence"/>
</dbReference>
<feature type="active site" description="Charge relay system" evidence="2">
    <location>
        <position position="246"/>
    </location>
</feature>
<organism evidence="4 5">
    <name type="scientific">Rhizobium metallidurans</name>
    <dbReference type="NCBI Taxonomy" id="1265931"/>
    <lineage>
        <taxon>Bacteria</taxon>
        <taxon>Pseudomonadati</taxon>
        <taxon>Pseudomonadota</taxon>
        <taxon>Alphaproteobacteria</taxon>
        <taxon>Hyphomicrobiales</taxon>
        <taxon>Rhizobiaceae</taxon>
        <taxon>Rhizobium/Agrobacterium group</taxon>
        <taxon>Rhizobium</taxon>
    </lineage>
</organism>
<dbReference type="Pfam" id="PF12697">
    <property type="entry name" value="Abhydrolase_6"/>
    <property type="match status" value="1"/>
</dbReference>
<evidence type="ECO:0000259" key="3">
    <source>
        <dbReference type="Pfam" id="PF12697"/>
    </source>
</evidence>
<evidence type="ECO:0000313" key="4">
    <source>
        <dbReference type="EMBL" id="MBB3962890.1"/>
    </source>
</evidence>
<sequence>MMNQYFRNGGIPDYLASHSGRISIPGAEPFFIEGGSPTAFLLLHGWSASAESTRFLAAGLANAGHSVLAPTLPGHGSSAEDMLNYGPVDWTSAAREAAQLLRRHYDRVIVLGISMGGALAIQLAGSSPDLADALITVNAPVLMSNSSFADEIVSGDAADYLSGWSVPEFFGEHVDEISYPRRFKKSGADLYSMCALAREILPKVVCPTLVVQSVLDPIVPKDSAVEILNTIGAAHKQALWLEQSYHVSQLDLDRDRIVSVALAFAADSVALDRAQTTGAC</sequence>
<dbReference type="InterPro" id="IPR000073">
    <property type="entry name" value="AB_hydrolase_1"/>
</dbReference>
<dbReference type="AlphaFoldDB" id="A0A7W6G9H1"/>
<evidence type="ECO:0000256" key="2">
    <source>
        <dbReference type="PIRSR" id="PIRSR017388-1"/>
    </source>
</evidence>
<dbReference type="GO" id="GO:0106435">
    <property type="term" value="F:carboxylesterase activity"/>
    <property type="evidence" value="ECO:0007669"/>
    <property type="project" value="UniProtKB-EC"/>
</dbReference>